<proteinExistence type="predicted"/>
<name>A0A0D0UMX2_CRYGA</name>
<dbReference type="EMBL" id="KN847974">
    <property type="protein sequence ID" value="KIR49508.1"/>
    <property type="molecule type" value="Genomic_DNA"/>
</dbReference>
<organism evidence="1">
    <name type="scientific">Cryptococcus bacillisporus CA1280</name>
    <dbReference type="NCBI Taxonomy" id="1296109"/>
    <lineage>
        <taxon>Eukaryota</taxon>
        <taxon>Fungi</taxon>
        <taxon>Dikarya</taxon>
        <taxon>Basidiomycota</taxon>
        <taxon>Agaricomycotina</taxon>
        <taxon>Tremellomycetes</taxon>
        <taxon>Tremellales</taxon>
        <taxon>Cryptococcaceae</taxon>
        <taxon>Cryptococcus</taxon>
        <taxon>Cryptococcus gattii species complex</taxon>
    </lineage>
</organism>
<evidence type="ECO:0000313" key="1">
    <source>
        <dbReference type="EMBL" id="KIR49508.1"/>
    </source>
</evidence>
<gene>
    <name evidence="1" type="ORF">I312_00591</name>
</gene>
<reference evidence="1" key="1">
    <citation type="submission" date="2015-01" db="EMBL/GenBank/DDBJ databases">
        <title>The Genome Sequence of Cryptococcus gattii CA1280.</title>
        <authorList>
            <consortium name="The Broad Institute Genomics Platform"/>
            <person name="Cuomo C."/>
            <person name="Litvintseva A."/>
            <person name="Chen Y."/>
            <person name="Heitman J."/>
            <person name="Sun S."/>
            <person name="Springer D."/>
            <person name="Dromer F."/>
            <person name="Young S."/>
            <person name="Zeng Q."/>
            <person name="Gargeya S."/>
            <person name="Abouelleil A."/>
            <person name="Alvarado L."/>
            <person name="Chapman S.B."/>
            <person name="Gainer-Dewar J."/>
            <person name="Goldberg J."/>
            <person name="Griggs A."/>
            <person name="Gujja S."/>
            <person name="Hansen M."/>
            <person name="Howarth C."/>
            <person name="Imamovic A."/>
            <person name="Larimer J."/>
            <person name="Murphy C."/>
            <person name="Naylor J."/>
            <person name="Pearson M."/>
            <person name="Priest M."/>
            <person name="Roberts A."/>
            <person name="Saif S."/>
            <person name="Shea T."/>
            <person name="Sykes S."/>
            <person name="Wortman J."/>
            <person name="Nusbaum C."/>
            <person name="Birren B."/>
        </authorList>
    </citation>
    <scope>NUCLEOTIDE SEQUENCE [LARGE SCALE GENOMIC DNA]</scope>
    <source>
        <strain evidence="1">CA1280</strain>
    </source>
</reference>
<sequence length="62" mass="6959">MGLKRGSVQRSCTALQMSFTNVMPRALCWLVNSPSRGACLSRSRTVGRVDQDRKREDLVLYG</sequence>
<dbReference type="HOGENOM" id="CLU_2904124_0_0_1"/>
<protein>
    <submittedName>
        <fullName evidence="1">Uncharacterized protein</fullName>
    </submittedName>
</protein>
<accession>A0A0D0UMX2</accession>
<dbReference type="AlphaFoldDB" id="A0A0D0UMX2"/>